<dbReference type="PANTHER" id="PTHR10828">
    <property type="entry name" value="M-PHASE INDUCER PHOSPHATASE DUAL SPECIFICITY PHOSPHATASE CDC25"/>
    <property type="match status" value="1"/>
</dbReference>
<evidence type="ECO:0000256" key="7">
    <source>
        <dbReference type="ARBA" id="ARBA00023306"/>
    </source>
</evidence>
<dbReference type="Pfam" id="PF00581">
    <property type="entry name" value="Rhodanese"/>
    <property type="match status" value="1"/>
</dbReference>
<dbReference type="GO" id="GO:0005737">
    <property type="term" value="C:cytoplasm"/>
    <property type="evidence" value="ECO:0007669"/>
    <property type="project" value="TreeGrafter"/>
</dbReference>
<dbReference type="SUPFAM" id="SSF52821">
    <property type="entry name" value="Rhodanese/Cell cycle control phosphatase"/>
    <property type="match status" value="1"/>
</dbReference>
<evidence type="ECO:0000313" key="12">
    <source>
        <dbReference type="EMBL" id="WPK23310.1"/>
    </source>
</evidence>
<keyword evidence="4 10" id="KW-0498">Mitosis</keyword>
<dbReference type="GO" id="GO:0000086">
    <property type="term" value="P:G2/M transition of mitotic cell cycle"/>
    <property type="evidence" value="ECO:0007669"/>
    <property type="project" value="TreeGrafter"/>
</dbReference>
<evidence type="ECO:0000256" key="5">
    <source>
        <dbReference type="ARBA" id="ARBA00022801"/>
    </source>
</evidence>
<protein>
    <recommendedName>
        <fullName evidence="9 10">M-phase inducer phosphatase</fullName>
        <ecNumber evidence="2 10">3.1.3.48</ecNumber>
    </recommendedName>
</protein>
<reference evidence="12 13" key="1">
    <citation type="submission" date="2023-10" db="EMBL/GenBank/DDBJ databases">
        <title>Draft Genome Sequence of Candida saopaulonensis from a very Premature Infant with Sepsis.</title>
        <authorList>
            <person name="Ning Y."/>
            <person name="Dai R."/>
            <person name="Xiao M."/>
            <person name="Xu Y."/>
            <person name="Yan Q."/>
            <person name="Zhang L."/>
        </authorList>
    </citation>
    <scope>NUCLEOTIDE SEQUENCE [LARGE SCALE GENOMIC DNA]</scope>
    <source>
        <strain evidence="12 13">19XY460</strain>
    </source>
</reference>
<evidence type="ECO:0000256" key="2">
    <source>
        <dbReference type="ARBA" id="ARBA00013064"/>
    </source>
</evidence>
<dbReference type="EMBL" id="CP138894">
    <property type="protein sequence ID" value="WPK23310.1"/>
    <property type="molecule type" value="Genomic_DNA"/>
</dbReference>
<comment type="similarity">
    <text evidence="1 10">Belongs to the MPI phosphatase family.</text>
</comment>
<dbReference type="FunFam" id="3.40.250.10:FF:000021">
    <property type="entry name" value="M-phase inducer phosphatase cdc-25.2"/>
    <property type="match status" value="1"/>
</dbReference>
<dbReference type="RefSeq" id="XP_062875697.1">
    <property type="nucleotide sequence ID" value="XM_063019627.1"/>
</dbReference>
<dbReference type="InterPro" id="IPR001763">
    <property type="entry name" value="Rhodanese-like_dom"/>
</dbReference>
<comment type="catalytic activity">
    <reaction evidence="8 10">
        <text>O-phospho-L-tyrosyl-[protein] + H2O = L-tyrosyl-[protein] + phosphate</text>
        <dbReference type="Rhea" id="RHEA:10684"/>
        <dbReference type="Rhea" id="RHEA-COMP:10136"/>
        <dbReference type="Rhea" id="RHEA-COMP:20101"/>
        <dbReference type="ChEBI" id="CHEBI:15377"/>
        <dbReference type="ChEBI" id="CHEBI:43474"/>
        <dbReference type="ChEBI" id="CHEBI:46858"/>
        <dbReference type="ChEBI" id="CHEBI:61978"/>
        <dbReference type="EC" id="3.1.3.48"/>
    </reaction>
</comment>
<accession>A0AAX4H6B0</accession>
<evidence type="ECO:0000256" key="4">
    <source>
        <dbReference type="ARBA" id="ARBA00022776"/>
    </source>
</evidence>
<dbReference type="SMART" id="SM00450">
    <property type="entry name" value="RHOD"/>
    <property type="match status" value="1"/>
</dbReference>
<gene>
    <name evidence="12" type="ORF">PUMCH_000546</name>
</gene>
<sequence>MALKDTFFGERRLSLDTFVGSLGLSGVSAKLARSVRLPMFCHDETESDCSDNDTTLNDEDADAAAWLSSPTQKRKLLPPLFRGAADLHPFPQMLFTANDHLPNTSLRSFSVPHDLIPRVDPEEFHKIVTGAYANRFDEHIIVDCRFPYEYEGGHIENALNISLQQHLEKEFVVNRPPALHQPKKTLLVFHCEYSLLRGPTMAAHLRKLDRLHNADRYPYLTYPDIVVLEGGYKSFFDKYIHLCEPQGYVEMKDTKHKRVCEVEMNKVIQASKLIRAKSFNIAKPRPPITHTRSASLTTTLSSSDLLLAVMNPPALRRSRSTKVQKRRDSRPLFTQSLYNLSQEPHEPSINPFSASDHLDEFAPPPALFRGHGKSLSMLLLSAQLPLESVYSVATAYSSTDSLMDAPSPFTDSLDEYDFVSPSVPAAKGSQCASAKVVRPRLSLTRSNTRASYAPLLVSPTIASPLFSGMGGLGGIDDLSEDDAFLSTDPF</sequence>
<dbReference type="GO" id="GO:0010971">
    <property type="term" value="P:positive regulation of G2/M transition of mitotic cell cycle"/>
    <property type="evidence" value="ECO:0007669"/>
    <property type="project" value="TreeGrafter"/>
</dbReference>
<organism evidence="12 13">
    <name type="scientific">Australozyma saopauloensis</name>
    <dbReference type="NCBI Taxonomy" id="291208"/>
    <lineage>
        <taxon>Eukaryota</taxon>
        <taxon>Fungi</taxon>
        <taxon>Dikarya</taxon>
        <taxon>Ascomycota</taxon>
        <taxon>Saccharomycotina</taxon>
        <taxon>Pichiomycetes</taxon>
        <taxon>Metschnikowiaceae</taxon>
        <taxon>Australozyma</taxon>
    </lineage>
</organism>
<evidence type="ECO:0000259" key="11">
    <source>
        <dbReference type="PROSITE" id="PS50206"/>
    </source>
</evidence>
<keyword evidence="7 10" id="KW-0131">Cell cycle</keyword>
<dbReference type="GO" id="GO:0051301">
    <property type="term" value="P:cell division"/>
    <property type="evidence" value="ECO:0007669"/>
    <property type="project" value="UniProtKB-UniRule"/>
</dbReference>
<dbReference type="CDD" id="cd01530">
    <property type="entry name" value="Cdc25"/>
    <property type="match status" value="1"/>
</dbReference>
<proteinExistence type="inferred from homology"/>
<dbReference type="PANTHER" id="PTHR10828:SF17">
    <property type="entry name" value="PROTEIN-TYROSINE-PHOSPHATASE"/>
    <property type="match status" value="1"/>
</dbReference>
<evidence type="ECO:0000256" key="9">
    <source>
        <dbReference type="ARBA" id="ARBA00067190"/>
    </source>
</evidence>
<dbReference type="GO" id="GO:0004725">
    <property type="term" value="F:protein tyrosine phosphatase activity"/>
    <property type="evidence" value="ECO:0007669"/>
    <property type="project" value="UniProtKB-UniRule"/>
</dbReference>
<dbReference type="GeneID" id="88171615"/>
<dbReference type="KEGG" id="asau:88171615"/>
<keyword evidence="6 10" id="KW-0904">Protein phosphatase</keyword>
<keyword evidence="13" id="KW-1185">Reference proteome</keyword>
<dbReference type="GO" id="GO:0110032">
    <property type="term" value="P:positive regulation of G2/MI transition of meiotic cell cycle"/>
    <property type="evidence" value="ECO:0007669"/>
    <property type="project" value="TreeGrafter"/>
</dbReference>
<evidence type="ECO:0000256" key="8">
    <source>
        <dbReference type="ARBA" id="ARBA00051722"/>
    </source>
</evidence>
<keyword evidence="3 10" id="KW-0132">Cell division</keyword>
<feature type="domain" description="Rhodanese" evidence="11">
    <location>
        <begin position="135"/>
        <end position="244"/>
    </location>
</feature>
<dbReference type="InterPro" id="IPR000751">
    <property type="entry name" value="MPI_Phosphatase"/>
</dbReference>
<dbReference type="PRINTS" id="PR00716">
    <property type="entry name" value="MPIPHPHTASE"/>
</dbReference>
<dbReference type="InterPro" id="IPR036873">
    <property type="entry name" value="Rhodanese-like_dom_sf"/>
</dbReference>
<evidence type="ECO:0000256" key="6">
    <source>
        <dbReference type="ARBA" id="ARBA00022912"/>
    </source>
</evidence>
<keyword evidence="5 10" id="KW-0378">Hydrolase</keyword>
<evidence type="ECO:0000256" key="10">
    <source>
        <dbReference type="RuleBase" id="RU368028"/>
    </source>
</evidence>
<dbReference type="Proteomes" id="UP001338582">
    <property type="component" value="Chromosome 1"/>
</dbReference>
<name>A0AAX4H6B0_9ASCO</name>
<evidence type="ECO:0000313" key="13">
    <source>
        <dbReference type="Proteomes" id="UP001338582"/>
    </source>
</evidence>
<evidence type="ECO:0000256" key="1">
    <source>
        <dbReference type="ARBA" id="ARBA00011065"/>
    </source>
</evidence>
<evidence type="ECO:0000256" key="3">
    <source>
        <dbReference type="ARBA" id="ARBA00022618"/>
    </source>
</evidence>
<dbReference type="GO" id="GO:0005634">
    <property type="term" value="C:nucleus"/>
    <property type="evidence" value="ECO:0007669"/>
    <property type="project" value="TreeGrafter"/>
</dbReference>
<comment type="function">
    <text evidence="10">Tyrosine protein phosphatase which functions as a dosage-dependent inducer of mitotic progression.</text>
</comment>
<dbReference type="AlphaFoldDB" id="A0AAX4H6B0"/>
<dbReference type="Gene3D" id="3.40.250.10">
    <property type="entry name" value="Rhodanese-like domain"/>
    <property type="match status" value="1"/>
</dbReference>
<dbReference type="EC" id="3.1.3.48" evidence="2 10"/>
<dbReference type="PROSITE" id="PS50206">
    <property type="entry name" value="RHODANESE_3"/>
    <property type="match status" value="1"/>
</dbReference>